<comment type="caution">
    <text evidence="1">The sequence shown here is derived from an EMBL/GenBank/DDBJ whole genome shotgun (WGS) entry which is preliminary data.</text>
</comment>
<dbReference type="EMBL" id="WQMT02000002">
    <property type="protein sequence ID" value="KAG9225440.1"/>
    <property type="molecule type" value="Genomic_DNA"/>
</dbReference>
<proteinExistence type="predicted"/>
<keyword evidence="2" id="KW-1185">Reference proteome</keyword>
<reference evidence="1 2" key="1">
    <citation type="journal article" date="2021" name="Appl. Environ. Microbiol.">
        <title>Genetic linkage and physical mapping for an oyster mushroom Pleurotus cornucopiae and QTL analysis for the trait cap color.</title>
        <authorList>
            <person name="Zhang Y."/>
            <person name="Gao W."/>
            <person name="Sonnenberg A."/>
            <person name="Chen Q."/>
            <person name="Zhang J."/>
            <person name="Huang C."/>
        </authorList>
    </citation>
    <scope>NUCLEOTIDE SEQUENCE [LARGE SCALE GENOMIC DNA]</scope>
    <source>
        <strain evidence="1">CCMSSC00406</strain>
    </source>
</reference>
<organism evidence="1 2">
    <name type="scientific">Pleurotus cornucopiae</name>
    <name type="common">Cornucopia mushroom</name>
    <dbReference type="NCBI Taxonomy" id="5321"/>
    <lineage>
        <taxon>Eukaryota</taxon>
        <taxon>Fungi</taxon>
        <taxon>Dikarya</taxon>
        <taxon>Basidiomycota</taxon>
        <taxon>Agaricomycotina</taxon>
        <taxon>Agaricomycetes</taxon>
        <taxon>Agaricomycetidae</taxon>
        <taxon>Agaricales</taxon>
        <taxon>Pleurotineae</taxon>
        <taxon>Pleurotaceae</taxon>
        <taxon>Pleurotus</taxon>
    </lineage>
</organism>
<sequence length="380" mass="42178">MSSRKRKFRSKKARGDRTVHGSQDTVHEPDPALFIQAYEADLIHGSQARIAAAALEVTDAGAGSGLIRWGEDAAKRKPRGTTGSLNISDDAYFLSGSTDTLPSVWVDRVVGSYDLRGGTWVRQSHWVPLTSAKVILSPYLVYATLHKPIADADPFRYDARLLLESLPTQSGAVSEARAVSPSGWSDLPSDTEDTFFLDPDEIESYNRDKRRRILDRDREARLRALQELEIANGVEEDPWGGSDEEPDDDQKDLMRRTAKHIVTSPNAAQLEMRILANHGGDRRFAFLRGRWKLAWQAIKGRANIEKSRDDGEEARPAGQKPGGLGGLTNYGDSEEDEGSGAEQADEAGPGDVQNDEEALKEIRRQKAREWAQKRRESQST</sequence>
<name>A0ACB7J5A8_PLECO</name>
<dbReference type="Proteomes" id="UP000824881">
    <property type="component" value="Unassembled WGS sequence"/>
</dbReference>
<evidence type="ECO:0000313" key="2">
    <source>
        <dbReference type="Proteomes" id="UP000824881"/>
    </source>
</evidence>
<gene>
    <name evidence="1" type="ORF">CCMSSC00406_0002943</name>
</gene>
<protein>
    <submittedName>
        <fullName evidence="1">Uncharacterized protein</fullName>
    </submittedName>
</protein>
<evidence type="ECO:0000313" key="1">
    <source>
        <dbReference type="EMBL" id="KAG9225440.1"/>
    </source>
</evidence>
<accession>A0ACB7J5A8</accession>